<name>A0A9J6DG43_RHIMP</name>
<evidence type="ECO:0000256" key="1">
    <source>
        <dbReference type="SAM" id="MobiDB-lite"/>
    </source>
</evidence>
<gene>
    <name evidence="2" type="ORF">HPB51_011026</name>
</gene>
<organism evidence="2 3">
    <name type="scientific">Rhipicephalus microplus</name>
    <name type="common">Cattle tick</name>
    <name type="synonym">Boophilus microplus</name>
    <dbReference type="NCBI Taxonomy" id="6941"/>
    <lineage>
        <taxon>Eukaryota</taxon>
        <taxon>Metazoa</taxon>
        <taxon>Ecdysozoa</taxon>
        <taxon>Arthropoda</taxon>
        <taxon>Chelicerata</taxon>
        <taxon>Arachnida</taxon>
        <taxon>Acari</taxon>
        <taxon>Parasitiformes</taxon>
        <taxon>Ixodida</taxon>
        <taxon>Ixodoidea</taxon>
        <taxon>Ixodidae</taxon>
        <taxon>Rhipicephalinae</taxon>
        <taxon>Rhipicephalus</taxon>
        <taxon>Boophilus</taxon>
    </lineage>
</organism>
<dbReference type="EMBL" id="JABSTU010000009">
    <property type="protein sequence ID" value="KAH8020970.1"/>
    <property type="molecule type" value="Genomic_DNA"/>
</dbReference>
<accession>A0A9J6DG43</accession>
<reference evidence="2" key="1">
    <citation type="journal article" date="2020" name="Cell">
        <title>Large-Scale Comparative Analyses of Tick Genomes Elucidate Their Genetic Diversity and Vector Capacities.</title>
        <authorList>
            <consortium name="Tick Genome and Microbiome Consortium (TIGMIC)"/>
            <person name="Jia N."/>
            <person name="Wang J."/>
            <person name="Shi W."/>
            <person name="Du L."/>
            <person name="Sun Y."/>
            <person name="Zhan W."/>
            <person name="Jiang J.F."/>
            <person name="Wang Q."/>
            <person name="Zhang B."/>
            <person name="Ji P."/>
            <person name="Bell-Sakyi L."/>
            <person name="Cui X.M."/>
            <person name="Yuan T.T."/>
            <person name="Jiang B.G."/>
            <person name="Yang W.F."/>
            <person name="Lam T.T."/>
            <person name="Chang Q.C."/>
            <person name="Ding S.J."/>
            <person name="Wang X.J."/>
            <person name="Zhu J.G."/>
            <person name="Ruan X.D."/>
            <person name="Zhao L."/>
            <person name="Wei J.T."/>
            <person name="Ye R.Z."/>
            <person name="Que T.C."/>
            <person name="Du C.H."/>
            <person name="Zhou Y.H."/>
            <person name="Cheng J.X."/>
            <person name="Dai P.F."/>
            <person name="Guo W.B."/>
            <person name="Han X.H."/>
            <person name="Huang E.J."/>
            <person name="Li L.F."/>
            <person name="Wei W."/>
            <person name="Gao Y.C."/>
            <person name="Liu J.Z."/>
            <person name="Shao H.Z."/>
            <person name="Wang X."/>
            <person name="Wang C.C."/>
            <person name="Yang T.C."/>
            <person name="Huo Q.B."/>
            <person name="Li W."/>
            <person name="Chen H.Y."/>
            <person name="Chen S.E."/>
            <person name="Zhou L.G."/>
            <person name="Ni X.B."/>
            <person name="Tian J.H."/>
            <person name="Sheng Y."/>
            <person name="Liu T."/>
            <person name="Pan Y.S."/>
            <person name="Xia L.Y."/>
            <person name="Li J."/>
            <person name="Zhao F."/>
            <person name="Cao W.C."/>
        </authorList>
    </citation>
    <scope>NUCLEOTIDE SEQUENCE</scope>
    <source>
        <strain evidence="2">Rmic-2018</strain>
    </source>
</reference>
<reference evidence="2" key="2">
    <citation type="submission" date="2021-09" db="EMBL/GenBank/DDBJ databases">
        <authorList>
            <person name="Jia N."/>
            <person name="Wang J."/>
            <person name="Shi W."/>
            <person name="Du L."/>
            <person name="Sun Y."/>
            <person name="Zhan W."/>
            <person name="Jiang J."/>
            <person name="Wang Q."/>
            <person name="Zhang B."/>
            <person name="Ji P."/>
            <person name="Sakyi L.B."/>
            <person name="Cui X."/>
            <person name="Yuan T."/>
            <person name="Jiang B."/>
            <person name="Yang W."/>
            <person name="Lam T.T.-Y."/>
            <person name="Chang Q."/>
            <person name="Ding S."/>
            <person name="Wang X."/>
            <person name="Zhu J."/>
            <person name="Ruan X."/>
            <person name="Zhao L."/>
            <person name="Wei J."/>
            <person name="Que T."/>
            <person name="Du C."/>
            <person name="Cheng J."/>
            <person name="Dai P."/>
            <person name="Han X."/>
            <person name="Huang E."/>
            <person name="Gao Y."/>
            <person name="Liu J."/>
            <person name="Shao H."/>
            <person name="Ye R."/>
            <person name="Li L."/>
            <person name="Wei W."/>
            <person name="Wang X."/>
            <person name="Wang C."/>
            <person name="Huo Q."/>
            <person name="Li W."/>
            <person name="Guo W."/>
            <person name="Chen H."/>
            <person name="Chen S."/>
            <person name="Zhou L."/>
            <person name="Zhou L."/>
            <person name="Ni X."/>
            <person name="Tian J."/>
            <person name="Zhou Y."/>
            <person name="Sheng Y."/>
            <person name="Liu T."/>
            <person name="Pan Y."/>
            <person name="Xia L."/>
            <person name="Li J."/>
            <person name="Zhao F."/>
            <person name="Cao W."/>
        </authorList>
    </citation>
    <scope>NUCLEOTIDE SEQUENCE</scope>
    <source>
        <strain evidence="2">Rmic-2018</strain>
        <tissue evidence="2">Larvae</tissue>
    </source>
</reference>
<evidence type="ECO:0000313" key="2">
    <source>
        <dbReference type="EMBL" id="KAH8020970.1"/>
    </source>
</evidence>
<protein>
    <submittedName>
        <fullName evidence="2">Uncharacterized protein</fullName>
    </submittedName>
</protein>
<keyword evidence="3" id="KW-1185">Reference proteome</keyword>
<comment type="caution">
    <text evidence="2">The sequence shown here is derived from an EMBL/GenBank/DDBJ whole genome shotgun (WGS) entry which is preliminary data.</text>
</comment>
<dbReference type="AlphaFoldDB" id="A0A9J6DG43"/>
<feature type="compositionally biased region" description="Low complexity" evidence="1">
    <location>
        <begin position="92"/>
        <end position="111"/>
    </location>
</feature>
<dbReference type="Proteomes" id="UP000821866">
    <property type="component" value="Chromosome 7"/>
</dbReference>
<feature type="region of interest" description="Disordered" evidence="1">
    <location>
        <begin position="52"/>
        <end position="131"/>
    </location>
</feature>
<sequence>MAKTHSIETSCNTSGRNFFARIFRITAGSARRTEELVGTDHRVRRFTPHTITTNTKKWGIGPGPPVKRRRRGHLGRWPSQSRLTLACRGSPGTAARSRPSSGRTGPSGARPFLARPPPHRRPSPTSPEAGELVKKLLRSSRRFPLAELGVDFDFDERFFMRARALVRVVG</sequence>
<proteinExistence type="predicted"/>
<evidence type="ECO:0000313" key="3">
    <source>
        <dbReference type="Proteomes" id="UP000821866"/>
    </source>
</evidence>